<dbReference type="Gene3D" id="2.60.40.1120">
    <property type="entry name" value="Carboxypeptidase-like, regulatory domain"/>
    <property type="match status" value="1"/>
</dbReference>
<dbReference type="Pfam" id="PF18939">
    <property type="entry name" value="DUF5686"/>
    <property type="match status" value="2"/>
</dbReference>
<gene>
    <name evidence="1" type="ORF">MKW35_11450</name>
</gene>
<reference evidence="1" key="1">
    <citation type="submission" date="2022-02" db="EMBL/GenBank/DDBJ databases">
        <title>Aestuariibaculum sp., a marine bacterium isolated from sediment in Guangxi.</title>
        <authorList>
            <person name="Ying J."/>
        </authorList>
    </citation>
    <scope>NUCLEOTIDE SEQUENCE</scope>
    <source>
        <strain evidence="1">L182</strain>
    </source>
</reference>
<dbReference type="InterPro" id="IPR043741">
    <property type="entry name" value="DUF5686"/>
</dbReference>
<dbReference type="Proteomes" id="UP001156141">
    <property type="component" value="Unassembled WGS sequence"/>
</dbReference>
<dbReference type="SUPFAM" id="SSF49464">
    <property type="entry name" value="Carboxypeptidase regulatory domain-like"/>
    <property type="match status" value="1"/>
</dbReference>
<evidence type="ECO:0000313" key="1">
    <source>
        <dbReference type="EMBL" id="MCH4553240.1"/>
    </source>
</evidence>
<dbReference type="EMBL" id="JAKVQD010000004">
    <property type="protein sequence ID" value="MCH4553240.1"/>
    <property type="molecule type" value="Genomic_DNA"/>
</dbReference>
<protein>
    <submittedName>
        <fullName evidence="1">DUF5686 and carboxypeptidase regulatory-like domain-containing protein</fullName>
    </submittedName>
</protein>
<dbReference type="Pfam" id="PF13715">
    <property type="entry name" value="CarbopepD_reg_2"/>
    <property type="match status" value="1"/>
</dbReference>
<organism evidence="1 2">
    <name type="scientific">Aestuariibaculum lutulentum</name>
    <dbReference type="NCBI Taxonomy" id="2920935"/>
    <lineage>
        <taxon>Bacteria</taxon>
        <taxon>Pseudomonadati</taxon>
        <taxon>Bacteroidota</taxon>
        <taxon>Flavobacteriia</taxon>
        <taxon>Flavobacteriales</taxon>
        <taxon>Flavobacteriaceae</taxon>
    </lineage>
</organism>
<comment type="caution">
    <text evidence="1">The sequence shown here is derived from an EMBL/GenBank/DDBJ whole genome shotgun (WGS) entry which is preliminary data.</text>
</comment>
<name>A0ABS9RJW2_9FLAO</name>
<dbReference type="InterPro" id="IPR008969">
    <property type="entry name" value="CarboxyPept-like_regulatory"/>
</dbReference>
<evidence type="ECO:0000313" key="2">
    <source>
        <dbReference type="Proteomes" id="UP001156141"/>
    </source>
</evidence>
<accession>A0ABS9RJW2</accession>
<keyword evidence="2" id="KW-1185">Reference proteome</keyword>
<proteinExistence type="predicted"/>
<sequence>MITAFAQTKVSGYVFDEYDQPVSFANVLFQGSTKGTITDENGKFYLESDETWEALTLSFIGYETLVIPLEKKVNYNLKFILKEEAAQLDQVLIVSGKQSKKNNPAIDILRKIWEHKRKNGLRLYNQYQYDKYEKVEFDINTIDSALIKSKLFRGMEFVFEEVDTSNVTGKTYLPIFINEAVSTVYGDNIISKEKEVLNGNKNSGFSDNQVIIDFVDDLYSDYNIYENYMKFFDKSFVSPLSRTGINTYNYVLMDSAYIDNKWCYNIKYYPRRKNELTFKGDFWVADSTYAIKEINLQASKSANINWVKDIYIEQEFEVVSDSVFLVKRDYMMSDFAFKKKEEARGIYGKRTTLFNNYKFDITKDKKFYEDEVFNYDQDVYDRDDAFWDANRMEALNKDEKGVYKMLDTLKTVKKFKHLYNLGSILTSGYIEFNTLPLDYGPIFSSFGFNEVEGVRIRTGGRTYFGKNDLWRLEGYLAYGFKDDKFKYGFSGKWLLDKKNRFIISAGNRRDVEQIGVNLTTNTDVLGRSFASSGLITTGPNDKLTSINLTSLYIETEPLKNVVFKIGGNYRTLESASPTFSLDYNTEDGIASEIKQFESSLSVSYFPKRKMTGFGVERLHANDDYASLFAQVTRGDKEFFNSDFDYTKLQFSYTQPWQIGGFGRLTTVVEAGKTIGEVPLGLLSIVPGNQSYFSIYNTFSQLDYYEFVTDTYASFHVEHNFNGRLFSRIPFLRKLNWREIVSFRSAWGELSDENIALNTTDNPYAVPLIAPSNEIYYEYGFGIGNIFKVFRIDFNFRGNYFDNPDARKFGVTGTFGFYF</sequence>